<dbReference type="RefSeq" id="WP_164050056.1">
    <property type="nucleotide sequence ID" value="NZ_WUFV01000034.1"/>
</dbReference>
<accession>A0A7K3VRV3</accession>
<organism evidence="2 3">
    <name type="scientific">Rhizobium leguminosarum</name>
    <dbReference type="NCBI Taxonomy" id="384"/>
    <lineage>
        <taxon>Bacteria</taxon>
        <taxon>Pseudomonadati</taxon>
        <taxon>Pseudomonadota</taxon>
        <taxon>Alphaproteobacteria</taxon>
        <taxon>Hyphomicrobiales</taxon>
        <taxon>Rhizobiaceae</taxon>
        <taxon>Rhizobium/Agrobacterium group</taxon>
        <taxon>Rhizobium</taxon>
    </lineage>
</organism>
<evidence type="ECO:0000256" key="1">
    <source>
        <dbReference type="SAM" id="Phobius"/>
    </source>
</evidence>
<protein>
    <recommendedName>
        <fullName evidence="4">Integral membrane protein</fullName>
    </recommendedName>
</protein>
<dbReference type="EMBL" id="WUFV01000034">
    <property type="protein sequence ID" value="NEK19920.1"/>
    <property type="molecule type" value="Genomic_DNA"/>
</dbReference>
<gene>
    <name evidence="2" type="ORF">GR257_34740</name>
</gene>
<feature type="transmembrane region" description="Helical" evidence="1">
    <location>
        <begin position="6"/>
        <end position="30"/>
    </location>
</feature>
<proteinExistence type="predicted"/>
<keyword evidence="1" id="KW-0472">Membrane</keyword>
<reference evidence="2 3" key="1">
    <citation type="submission" date="2019-12" db="EMBL/GenBank/DDBJ databases">
        <title>Rhizobium genotypes associated with high levels of biological nitrogen fixation by grain legumes in a temperate-maritime cropping system.</title>
        <authorList>
            <person name="Maluk M."/>
            <person name="Francesc Ferrando Molina F."/>
            <person name="Lopez Del Egido L."/>
            <person name="Lafos M."/>
            <person name="Langarica-Fuentes A."/>
            <person name="Gebre Yohannes G."/>
            <person name="Young M.W."/>
            <person name="Martin P."/>
            <person name="Gantlett R."/>
            <person name="Kenicer G."/>
            <person name="Hawes C."/>
            <person name="Begg G.S."/>
            <person name="Quilliam R.S."/>
            <person name="Squire G.R."/>
            <person name="Poole P.S."/>
            <person name="Young P.W."/>
            <person name="Iannetta P.M."/>
            <person name="James E.K."/>
        </authorList>
    </citation>
    <scope>NUCLEOTIDE SEQUENCE [LARGE SCALE GENOMIC DNA]</scope>
    <source>
        <strain evidence="2 3">JHI54</strain>
    </source>
</reference>
<comment type="caution">
    <text evidence="2">The sequence shown here is derived from an EMBL/GenBank/DDBJ whole genome shotgun (WGS) entry which is preliminary data.</text>
</comment>
<sequence>MNEIARYYIVGPTVVLFIVFLAASPLAWAIHHIIALVKRLTGTRSAIILYCAEVSALYVWADWYGDQVQGAIDAGVYDGPVGFGAGITAGFVMFFAGMLSILNGIGLWRLLRRPSRA</sequence>
<feature type="transmembrane region" description="Helical" evidence="1">
    <location>
        <begin position="81"/>
        <end position="108"/>
    </location>
</feature>
<dbReference type="Proteomes" id="UP000471705">
    <property type="component" value="Unassembled WGS sequence"/>
</dbReference>
<evidence type="ECO:0000313" key="2">
    <source>
        <dbReference type="EMBL" id="NEK19920.1"/>
    </source>
</evidence>
<name>A0A7K3VRV3_RHILE</name>
<keyword evidence="1" id="KW-1133">Transmembrane helix</keyword>
<evidence type="ECO:0008006" key="4">
    <source>
        <dbReference type="Google" id="ProtNLM"/>
    </source>
</evidence>
<evidence type="ECO:0000313" key="3">
    <source>
        <dbReference type="Proteomes" id="UP000471705"/>
    </source>
</evidence>
<dbReference type="AlphaFoldDB" id="A0A7K3VRV3"/>
<keyword evidence="1" id="KW-0812">Transmembrane</keyword>